<dbReference type="Proteomes" id="UP000566813">
    <property type="component" value="Unassembled WGS sequence"/>
</dbReference>
<feature type="chain" id="PRO_5031429371" evidence="1">
    <location>
        <begin position="20"/>
        <end position="374"/>
    </location>
</feature>
<keyword evidence="1" id="KW-0732">Signal</keyword>
<accession>A0A7X1FPH9</accession>
<proteinExistence type="predicted"/>
<dbReference type="InterPro" id="IPR050789">
    <property type="entry name" value="Diverse_Enzym_Activities"/>
</dbReference>
<evidence type="ECO:0000313" key="3">
    <source>
        <dbReference type="EMBL" id="MBC2664493.1"/>
    </source>
</evidence>
<dbReference type="GO" id="GO:0016787">
    <property type="term" value="F:hydrolase activity"/>
    <property type="evidence" value="ECO:0007669"/>
    <property type="project" value="UniProtKB-KW"/>
</dbReference>
<dbReference type="SUPFAM" id="SSF56601">
    <property type="entry name" value="beta-lactamase/transpeptidase-like"/>
    <property type="match status" value="1"/>
</dbReference>
<dbReference type="Gene3D" id="3.40.710.10">
    <property type="entry name" value="DD-peptidase/beta-lactamase superfamily"/>
    <property type="match status" value="1"/>
</dbReference>
<dbReference type="PANTHER" id="PTHR43283:SF7">
    <property type="entry name" value="BETA-LACTAMASE-RELATED DOMAIN-CONTAINING PROTEIN"/>
    <property type="match status" value="1"/>
</dbReference>
<dbReference type="EMBL" id="JACLAW010000002">
    <property type="protein sequence ID" value="MBC2664493.1"/>
    <property type="molecule type" value="Genomic_DNA"/>
</dbReference>
<organism evidence="3 4">
    <name type="scientific">Novosphingobium flavum</name>
    <dbReference type="NCBI Taxonomy" id="1778672"/>
    <lineage>
        <taxon>Bacteria</taxon>
        <taxon>Pseudomonadati</taxon>
        <taxon>Pseudomonadota</taxon>
        <taxon>Alphaproteobacteria</taxon>
        <taxon>Sphingomonadales</taxon>
        <taxon>Sphingomonadaceae</taxon>
        <taxon>Novosphingobium</taxon>
    </lineage>
</organism>
<evidence type="ECO:0000313" key="4">
    <source>
        <dbReference type="Proteomes" id="UP000566813"/>
    </source>
</evidence>
<reference evidence="3 4" key="1">
    <citation type="submission" date="2020-08" db="EMBL/GenBank/DDBJ databases">
        <title>The genome sequence of type strain Novosphingobium flavum NBRC 111647.</title>
        <authorList>
            <person name="Liu Y."/>
        </authorList>
    </citation>
    <scope>NUCLEOTIDE SEQUENCE [LARGE SCALE GENOMIC DNA]</scope>
    <source>
        <strain evidence="3 4">NBRC 111647</strain>
    </source>
</reference>
<evidence type="ECO:0000256" key="1">
    <source>
        <dbReference type="SAM" id="SignalP"/>
    </source>
</evidence>
<gene>
    <name evidence="3" type="ORF">H7F51_03050</name>
</gene>
<dbReference type="AlphaFoldDB" id="A0A7X1FPH9"/>
<dbReference type="InterPro" id="IPR012338">
    <property type="entry name" value="Beta-lactam/transpept-like"/>
</dbReference>
<comment type="caution">
    <text evidence="3">The sequence shown here is derived from an EMBL/GenBank/DDBJ whole genome shotgun (WGS) entry which is preliminary data.</text>
</comment>
<dbReference type="PROSITE" id="PS51257">
    <property type="entry name" value="PROKAR_LIPOPROTEIN"/>
    <property type="match status" value="1"/>
</dbReference>
<protein>
    <submittedName>
        <fullName evidence="3">Serine hydrolase</fullName>
    </submittedName>
</protein>
<dbReference type="InterPro" id="IPR001466">
    <property type="entry name" value="Beta-lactam-related"/>
</dbReference>
<evidence type="ECO:0000259" key="2">
    <source>
        <dbReference type="Pfam" id="PF00144"/>
    </source>
</evidence>
<dbReference type="Pfam" id="PF00144">
    <property type="entry name" value="Beta-lactamase"/>
    <property type="match status" value="1"/>
</dbReference>
<sequence>MPPRHLPLILALAALPALAACSGGGAADKPLSDQAMAAVVADPGIAREPLARAVDELFADSKAGETRGLVVVYAGKVVAQRYGAGFTADTRQIGWSMAKTVTGVLTGLLVADGRLRLDESVPIPAWQRSGDPRGEITLRQLLQMRSGLRHSERAPRRAESDQVRMLFTDGRDDMAAYAEAQPLEAEPGRTWKYSSATSVILADVAARVLAEGADPARRRQVVADYLKARLFAPLGMRSMTAEFDAGGTFIGSSMVWATARDWARFGEFLRSGGAVAGAQILPRGWVEFMTTPAPRNPGYGGQLWLNRPQANGETVLLPGRAPQSLFGMVGHAGQYVLVSPAQKLTVVRLGESREDEVPAVRDHLAAIVGLFPAR</sequence>
<keyword evidence="3" id="KW-0378">Hydrolase</keyword>
<keyword evidence="4" id="KW-1185">Reference proteome</keyword>
<name>A0A7X1FPH9_9SPHN</name>
<feature type="signal peptide" evidence="1">
    <location>
        <begin position="1"/>
        <end position="19"/>
    </location>
</feature>
<dbReference type="PANTHER" id="PTHR43283">
    <property type="entry name" value="BETA-LACTAMASE-RELATED"/>
    <property type="match status" value="1"/>
</dbReference>
<feature type="domain" description="Beta-lactamase-related" evidence="2">
    <location>
        <begin position="68"/>
        <end position="362"/>
    </location>
</feature>